<dbReference type="HAMAP" id="MF_00168">
    <property type="entry name" value="Q_tRNA_Tgt"/>
    <property type="match status" value="1"/>
</dbReference>
<keyword evidence="4 8" id="KW-0819">tRNA processing</keyword>
<comment type="catalytic activity">
    <reaction evidence="7 8">
        <text>7-aminomethyl-7-carbaguanine + guanosine(34) in tRNA = 7-aminomethyl-7-carbaguanosine(34) in tRNA + guanine</text>
        <dbReference type="Rhea" id="RHEA:24104"/>
        <dbReference type="Rhea" id="RHEA-COMP:10341"/>
        <dbReference type="Rhea" id="RHEA-COMP:10342"/>
        <dbReference type="ChEBI" id="CHEBI:16235"/>
        <dbReference type="ChEBI" id="CHEBI:58703"/>
        <dbReference type="ChEBI" id="CHEBI:74269"/>
        <dbReference type="ChEBI" id="CHEBI:82833"/>
        <dbReference type="EC" id="2.4.2.29"/>
    </reaction>
</comment>
<gene>
    <name evidence="8 10" type="primary">tgt</name>
    <name evidence="10" type="ORF">YBY_21390</name>
</gene>
<comment type="pathway">
    <text evidence="1 8">tRNA modification; tRNA-queuosine biosynthesis.</text>
</comment>
<dbReference type="PANTHER" id="PTHR46499:SF1">
    <property type="entry name" value="QUEUINE TRNA-RIBOSYLTRANSFERASE"/>
    <property type="match status" value="1"/>
</dbReference>
<dbReference type="Pfam" id="PF01702">
    <property type="entry name" value="TGT"/>
    <property type="match status" value="1"/>
</dbReference>
<evidence type="ECO:0000256" key="8">
    <source>
        <dbReference type="HAMAP-Rule" id="MF_00168"/>
    </source>
</evidence>
<name>A0A455W5D7_MARNT</name>
<dbReference type="GO" id="GO:0005829">
    <property type="term" value="C:cytosol"/>
    <property type="evidence" value="ECO:0007669"/>
    <property type="project" value="TreeGrafter"/>
</dbReference>
<feature type="binding site" evidence="8">
    <location>
        <position position="149"/>
    </location>
    <ligand>
        <name>substrate</name>
    </ligand>
</feature>
<dbReference type="GO" id="GO:0008616">
    <property type="term" value="P:tRNA queuosine(34) biosynthetic process"/>
    <property type="evidence" value="ECO:0007669"/>
    <property type="project" value="UniProtKB-UniRule"/>
</dbReference>
<keyword evidence="6 8" id="KW-0671">Queuosine biosynthesis</keyword>
<keyword evidence="8" id="KW-0862">Zinc</keyword>
<sequence>MSNSCFMSFKKLGEDGRARRGRLTFPRGTVETPAFMPVGTYGTVKGMLPRDIEAIGAEIILGNTFHLMLRPGTEVVKAHGDLHDFTQWQGPILTDSGGFQVFSLGEMRKITEQGVTFRSPVDGSKVELSPEIAIQVQRDLGSDIVMIFDECTPYPATEKQAKESMELSLRWAERSKKAHEGNPAALFGIVQGGMYEPLRDRSLQGLTDIGFDGYAIGGLSVGEPKEDMIRILDHLPPKMPADKPRYLMGVGRPEDIVEAVRRGVDMFDCVMPTRNARNGYLFTSTGIVKIRNAKNRHDTGPLDERCDCYTCQNFSKSYLHHLDKCGEMLGSQLNTIHNLRFYQNLMSGLRGAIEAGTLSDFISEFYALRGETVPPLGES</sequence>
<evidence type="ECO:0000256" key="4">
    <source>
        <dbReference type="ARBA" id="ARBA00022694"/>
    </source>
</evidence>
<feature type="domain" description="tRNA-guanine(15) transglycosylase-like" evidence="9">
    <location>
        <begin position="17"/>
        <end position="368"/>
    </location>
</feature>
<dbReference type="AlphaFoldDB" id="A0A455W5D7"/>
<comment type="similarity">
    <text evidence="8">Belongs to the queuine tRNA-ribosyltransferase family.</text>
</comment>
<evidence type="ECO:0000259" key="9">
    <source>
        <dbReference type="Pfam" id="PF01702"/>
    </source>
</evidence>
<dbReference type="EC" id="2.4.2.29" evidence="8"/>
<evidence type="ECO:0000256" key="6">
    <source>
        <dbReference type="ARBA" id="ARBA00022785"/>
    </source>
</evidence>
<dbReference type="FunFam" id="3.20.20.105:FF:000001">
    <property type="entry name" value="Queuine tRNA-ribosyltransferase"/>
    <property type="match status" value="1"/>
</dbReference>
<feature type="binding site" evidence="8">
    <location>
        <begin position="95"/>
        <end position="99"/>
    </location>
    <ligand>
        <name>substrate</name>
    </ligand>
</feature>
<comment type="cofactor">
    <cofactor evidence="8">
        <name>Zn(2+)</name>
        <dbReference type="ChEBI" id="CHEBI:29105"/>
    </cofactor>
    <text evidence="8">Binds 1 zinc ion per subunit.</text>
</comment>
<reference evidence="10" key="1">
    <citation type="submission" date="2019-03" db="EMBL/GenBank/DDBJ databases">
        <title>Whole genome analysis of nitrate-reducing bacteria Marinobacter hydrocarbonoclasticus YB03.</title>
        <authorList>
            <person name="Azam A.H."/>
            <person name="Yuk S.R."/>
            <person name="Kamarisima K."/>
            <person name="Miyanaga K."/>
            <person name="Tanji Y."/>
        </authorList>
    </citation>
    <scope>NUCLEOTIDE SEQUENCE</scope>
    <source>
        <strain evidence="10">YB03</strain>
    </source>
</reference>
<dbReference type="UniPathway" id="UPA00392"/>
<proteinExistence type="inferred from homology"/>
<feature type="region of interest" description="RNA binding; important for wobble base 34 recognition" evidence="8">
    <location>
        <begin position="273"/>
        <end position="277"/>
    </location>
</feature>
<feature type="binding site" evidence="8">
    <location>
        <position position="218"/>
    </location>
    <ligand>
        <name>substrate</name>
    </ligand>
</feature>
<feature type="binding site" evidence="8">
    <location>
        <position position="337"/>
    </location>
    <ligand>
        <name>Zn(2+)</name>
        <dbReference type="ChEBI" id="CHEBI:29105"/>
    </ligand>
</feature>
<dbReference type="NCBIfam" id="TIGR00430">
    <property type="entry name" value="Q_tRNA_tgt"/>
    <property type="match status" value="1"/>
</dbReference>
<feature type="active site" description="Proton acceptor" evidence="8">
    <location>
        <position position="95"/>
    </location>
</feature>
<evidence type="ECO:0000313" key="10">
    <source>
        <dbReference type="EMBL" id="BBJ04290.1"/>
    </source>
</evidence>
<evidence type="ECO:0000256" key="2">
    <source>
        <dbReference type="ARBA" id="ARBA00022676"/>
    </source>
</evidence>
<evidence type="ECO:0000256" key="1">
    <source>
        <dbReference type="ARBA" id="ARBA00004691"/>
    </source>
</evidence>
<comment type="function">
    <text evidence="8">Catalyzes the base-exchange of a guanine (G) residue with the queuine precursor 7-aminomethyl-7-deazaguanine (PreQ1) at position 34 (anticodon wobble position) in tRNAs with GU(N) anticodons (tRNA-Asp, -Asn, -His and -Tyr). Catalysis occurs through a double-displacement mechanism. The nucleophile active site attacks the C1' of nucleotide 34 to detach the guanine base from the RNA, forming a covalent enzyme-RNA intermediate. The proton acceptor active site deprotonates the incoming PreQ1, allowing a nucleophilic attack on the C1' of the ribose to form the product. After dissociation, two additional enzymatic reactions on the tRNA convert PreQ1 to queuine (Q), resulting in the hypermodified nucleoside queuosine (7-(((4,5-cis-dihydroxy-2-cyclopenten-1-yl)amino)methyl)-7-deazaguanosine).</text>
</comment>
<feature type="binding site" evidence="8">
    <location>
        <position position="311"/>
    </location>
    <ligand>
        <name>Zn(2+)</name>
        <dbReference type="ChEBI" id="CHEBI:29105"/>
    </ligand>
</feature>
<protein>
    <recommendedName>
        <fullName evidence="8">Queuine tRNA-ribosyltransferase</fullName>
        <ecNumber evidence="8">2.4.2.29</ecNumber>
    </recommendedName>
    <alternativeName>
        <fullName evidence="8">Guanine insertion enzyme</fullName>
    </alternativeName>
    <alternativeName>
        <fullName evidence="8">tRNA-guanine transglycosylase</fullName>
    </alternativeName>
</protein>
<feature type="active site" description="Nucleophile" evidence="8">
    <location>
        <position position="268"/>
    </location>
</feature>
<dbReference type="PANTHER" id="PTHR46499">
    <property type="entry name" value="QUEUINE TRNA-RIBOSYLTRANSFERASE"/>
    <property type="match status" value="1"/>
</dbReference>
<dbReference type="InterPro" id="IPR002616">
    <property type="entry name" value="tRNA_ribo_trans-like"/>
</dbReference>
<keyword evidence="5 8" id="KW-0479">Metal-binding</keyword>
<feature type="binding site" evidence="8">
    <location>
        <position position="191"/>
    </location>
    <ligand>
        <name>substrate</name>
    </ligand>
</feature>
<keyword evidence="3 8" id="KW-0808">Transferase</keyword>
<feature type="binding site" evidence="8">
    <location>
        <position position="306"/>
    </location>
    <ligand>
        <name>Zn(2+)</name>
        <dbReference type="ChEBI" id="CHEBI:29105"/>
    </ligand>
</feature>
<evidence type="ECO:0000256" key="5">
    <source>
        <dbReference type="ARBA" id="ARBA00022723"/>
    </source>
</evidence>
<feature type="region of interest" description="RNA binding" evidence="8">
    <location>
        <begin position="249"/>
        <end position="255"/>
    </location>
</feature>
<dbReference type="InterPro" id="IPR004803">
    <property type="entry name" value="TGT"/>
</dbReference>
<keyword evidence="2 8" id="KW-0328">Glycosyltransferase</keyword>
<evidence type="ECO:0000256" key="7">
    <source>
        <dbReference type="ARBA" id="ARBA00050112"/>
    </source>
</evidence>
<accession>A0A455W5D7</accession>
<dbReference type="InterPro" id="IPR050076">
    <property type="entry name" value="ArchSynthase1/Queuine_TRR"/>
</dbReference>
<dbReference type="EMBL" id="AP019537">
    <property type="protein sequence ID" value="BBJ04290.1"/>
    <property type="molecule type" value="Genomic_DNA"/>
</dbReference>
<comment type="subunit">
    <text evidence="8">Homodimer. Within each dimer, one monomer is responsible for RNA recognition and catalysis, while the other monomer binds to the replacement base PreQ1.</text>
</comment>
<evidence type="ECO:0000256" key="3">
    <source>
        <dbReference type="ARBA" id="ARBA00022679"/>
    </source>
</evidence>
<feature type="binding site" evidence="8">
    <location>
        <position position="308"/>
    </location>
    <ligand>
        <name>Zn(2+)</name>
        <dbReference type="ChEBI" id="CHEBI:29105"/>
    </ligand>
</feature>
<dbReference type="Gene3D" id="3.20.20.105">
    <property type="entry name" value="Queuine tRNA-ribosyltransferase-like"/>
    <property type="match status" value="1"/>
</dbReference>
<dbReference type="InterPro" id="IPR036511">
    <property type="entry name" value="TGT-like_sf"/>
</dbReference>
<organism evidence="10">
    <name type="scientific">Marinobacter nauticus</name>
    <name type="common">Marinobacter hydrocarbonoclasticus</name>
    <name type="synonym">Marinobacter aquaeolei</name>
    <dbReference type="NCBI Taxonomy" id="2743"/>
    <lineage>
        <taxon>Bacteria</taxon>
        <taxon>Pseudomonadati</taxon>
        <taxon>Pseudomonadota</taxon>
        <taxon>Gammaproteobacteria</taxon>
        <taxon>Pseudomonadales</taxon>
        <taxon>Marinobacteraceae</taxon>
        <taxon>Marinobacter</taxon>
    </lineage>
</organism>
<dbReference type="GO" id="GO:0008479">
    <property type="term" value="F:tRNA-guanosine(34) queuine transglycosylase activity"/>
    <property type="evidence" value="ECO:0007669"/>
    <property type="project" value="UniProtKB-UniRule"/>
</dbReference>
<dbReference type="SUPFAM" id="SSF51713">
    <property type="entry name" value="tRNA-guanine transglycosylase"/>
    <property type="match status" value="1"/>
</dbReference>
<dbReference type="NCBIfam" id="TIGR00449">
    <property type="entry name" value="tgt_general"/>
    <property type="match status" value="1"/>
</dbReference>
<dbReference type="GO" id="GO:0046872">
    <property type="term" value="F:metal ion binding"/>
    <property type="evidence" value="ECO:0007669"/>
    <property type="project" value="UniProtKB-KW"/>
</dbReference>